<keyword evidence="2" id="KW-1185">Reference proteome</keyword>
<reference evidence="1" key="1">
    <citation type="submission" date="2023-07" db="EMBL/GenBank/DDBJ databases">
        <authorList>
            <person name="Kim M.K."/>
        </authorList>
    </citation>
    <scope>NUCLEOTIDE SEQUENCE</scope>
    <source>
        <strain evidence="1">ASUV-10-1</strain>
    </source>
</reference>
<dbReference type="RefSeq" id="WP_305009048.1">
    <property type="nucleotide sequence ID" value="NZ_JAUQSY010000022.1"/>
</dbReference>
<organism evidence="1 2">
    <name type="scientific">Hymenobacter aranciens</name>
    <dbReference type="NCBI Taxonomy" id="3063996"/>
    <lineage>
        <taxon>Bacteria</taxon>
        <taxon>Pseudomonadati</taxon>
        <taxon>Bacteroidota</taxon>
        <taxon>Cytophagia</taxon>
        <taxon>Cytophagales</taxon>
        <taxon>Hymenobacteraceae</taxon>
        <taxon>Hymenobacter</taxon>
    </lineage>
</organism>
<evidence type="ECO:0000313" key="2">
    <source>
        <dbReference type="Proteomes" id="UP001176429"/>
    </source>
</evidence>
<accession>A0ABT9BM39</accession>
<dbReference type="Proteomes" id="UP001176429">
    <property type="component" value="Unassembled WGS sequence"/>
</dbReference>
<protein>
    <submittedName>
        <fullName evidence="1">Uncharacterized protein</fullName>
    </submittedName>
</protein>
<gene>
    <name evidence="1" type="ORF">Q5H93_22885</name>
</gene>
<name>A0ABT9BM39_9BACT</name>
<proteinExistence type="predicted"/>
<dbReference type="SUPFAM" id="SSF52490">
    <property type="entry name" value="Tubulin nucleotide-binding domain-like"/>
    <property type="match status" value="1"/>
</dbReference>
<sequence>MGRLFIFAVGGTGARVLRSLTMLLASGLKLPDCELVVPVLVDPDTQNGDVTRTVDLLKRYARLHQALHAGGGSKAEGFFAQPLATLAQLNTAGAEGLRDSFVYDFGGISQSFKDYVHYNEASVETQGLLDLLFTPDSMSASLDVGFRGSPNVGSVVLNSLMQAKEMRYFAQSLNADDRVFFISSIFGGTGAAGFPLLVRNLRDPDSGLPQPQVRASVPAGALVLLPYFKLQQPGAQEKAAGQDFIDSNSFITKTKTALSYYADHLQGLEALYYLGDQAGQPLPNNPGRAAQRNQAHLLEMLGALAIPHFLAQPAGQLDRQNPAHHEFGLKDDATTVDFSQFSPVMRQEVAKPLIRLHYFARYFQNHLNEDRSAAFFADGKLGSHLPASSGVLADLNDMLTEFEQWLGELGQNERHFAGLRLGETDFNKMVTDKEIKSGFISFMGNSLSEKVLRVELNNAVAKTRLDNPDAPQVLRWIVGAFDKATNVAVDAKLQYN</sequence>
<evidence type="ECO:0000313" key="1">
    <source>
        <dbReference type="EMBL" id="MDO7877603.1"/>
    </source>
</evidence>
<dbReference type="EMBL" id="JAUQSY010000022">
    <property type="protein sequence ID" value="MDO7877603.1"/>
    <property type="molecule type" value="Genomic_DNA"/>
</dbReference>
<comment type="caution">
    <text evidence="1">The sequence shown here is derived from an EMBL/GenBank/DDBJ whole genome shotgun (WGS) entry which is preliminary data.</text>
</comment>
<dbReference type="InterPro" id="IPR036525">
    <property type="entry name" value="Tubulin/FtsZ_GTPase_sf"/>
</dbReference>